<dbReference type="RefSeq" id="XP_003103777.2">
    <property type="nucleotide sequence ID" value="XM_003103729.2"/>
</dbReference>
<dbReference type="Proteomes" id="UP000483820">
    <property type="component" value="Chromosome II"/>
</dbReference>
<dbReference type="KEGG" id="crq:GCK72_007284"/>
<dbReference type="PANTHER" id="PTHR31379">
    <property type="entry name" value="F-BOX C PROTEIN-RELATED-RELATED"/>
    <property type="match status" value="1"/>
</dbReference>
<name>A0A6A5HIN8_CAERE</name>
<protein>
    <recommendedName>
        <fullName evidence="4">F-box associated domain-containing protein</fullName>
    </recommendedName>
</protein>
<dbReference type="Pfam" id="PF12078">
    <property type="entry name" value="DUF3557"/>
    <property type="match status" value="1"/>
</dbReference>
<dbReference type="GeneID" id="9802161"/>
<comment type="caution">
    <text evidence="2">The sequence shown here is derived from an EMBL/GenBank/DDBJ whole genome shotgun (WGS) entry which is preliminary data.</text>
</comment>
<dbReference type="AlphaFoldDB" id="A0A6A5HIN8"/>
<evidence type="ECO:0000313" key="3">
    <source>
        <dbReference type="Proteomes" id="UP000483820"/>
    </source>
</evidence>
<feature type="region of interest" description="Disordered" evidence="1">
    <location>
        <begin position="240"/>
        <end position="264"/>
    </location>
</feature>
<proteinExistence type="predicted"/>
<dbReference type="EMBL" id="WUAV01000002">
    <property type="protein sequence ID" value="KAF1767325.1"/>
    <property type="molecule type" value="Genomic_DNA"/>
</dbReference>
<feature type="compositionally biased region" description="Basic and acidic residues" evidence="1">
    <location>
        <begin position="240"/>
        <end position="256"/>
    </location>
</feature>
<organism evidence="2 3">
    <name type="scientific">Caenorhabditis remanei</name>
    <name type="common">Caenorhabditis vulgaris</name>
    <dbReference type="NCBI Taxonomy" id="31234"/>
    <lineage>
        <taxon>Eukaryota</taxon>
        <taxon>Metazoa</taxon>
        <taxon>Ecdysozoa</taxon>
        <taxon>Nematoda</taxon>
        <taxon>Chromadorea</taxon>
        <taxon>Rhabditida</taxon>
        <taxon>Rhabditina</taxon>
        <taxon>Rhabditomorpha</taxon>
        <taxon>Rhabditoidea</taxon>
        <taxon>Rhabditidae</taxon>
        <taxon>Peloderinae</taxon>
        <taxon>Caenorhabditis</taxon>
    </lineage>
</organism>
<sequence length="264" mass="30367">MTKPWTYLSLKAVFEHVDVNKRFKIKSHCPTLRHIEKEVPLRLKYLSFRKNEIQLNTTTIKRTSYKNKAGKKINAAERLKSLLKGRKSIRTKEFQVLDIGCIPKNLKIYADSVNSGDLDFSLVLSFLDTSSFPLKVLKMNISNTSASIEYADIAKKLVIRTGGSGRGTKWIANVLFHPRNQNIVFENLRLWATNMAALVQSWQQNQYKVGRIFTSYNQNIISGSSEFVSGFAEVLHSRNPLEEKKQKEKRHVEAGRPKPRQRLM</sequence>
<gene>
    <name evidence="2" type="ORF">GCK72_007284</name>
</gene>
<reference evidence="2 3" key="1">
    <citation type="submission" date="2019-12" db="EMBL/GenBank/DDBJ databases">
        <title>Chromosome-level assembly of the Caenorhabditis remanei genome.</title>
        <authorList>
            <person name="Teterina A.A."/>
            <person name="Willis J.H."/>
            <person name="Phillips P.C."/>
        </authorList>
    </citation>
    <scope>NUCLEOTIDE SEQUENCE [LARGE SCALE GENOMIC DNA]</scope>
    <source>
        <strain evidence="2 3">PX506</strain>
        <tissue evidence="2">Whole organism</tissue>
    </source>
</reference>
<dbReference type="PANTHER" id="PTHR31379:SF1">
    <property type="entry name" value="F-BOX C PROTEIN-RELATED"/>
    <property type="match status" value="1"/>
</dbReference>
<dbReference type="InterPro" id="IPR021942">
    <property type="entry name" value="DUF3557"/>
</dbReference>
<evidence type="ECO:0000256" key="1">
    <source>
        <dbReference type="SAM" id="MobiDB-lite"/>
    </source>
</evidence>
<evidence type="ECO:0008006" key="4">
    <source>
        <dbReference type="Google" id="ProtNLM"/>
    </source>
</evidence>
<accession>A0A6A5HIN8</accession>
<evidence type="ECO:0000313" key="2">
    <source>
        <dbReference type="EMBL" id="KAF1767325.1"/>
    </source>
</evidence>
<dbReference type="CTD" id="9802161"/>